<reference evidence="1 2" key="1">
    <citation type="submission" date="2018-12" db="EMBL/GenBank/DDBJ databases">
        <title>Genome Sequence of Candidatus Viridilinea halotolerans isolated from saline sulfide-rich spring.</title>
        <authorList>
            <person name="Grouzdev D.S."/>
            <person name="Burganskaya E.I."/>
            <person name="Krutkina M.S."/>
            <person name="Sukhacheva M.V."/>
            <person name="Gorlenko V.M."/>
        </authorList>
    </citation>
    <scope>NUCLEOTIDE SEQUENCE [LARGE SCALE GENOMIC DNA]</scope>
    <source>
        <strain evidence="1">Chok-6</strain>
    </source>
</reference>
<accession>A0A426U0L8</accession>
<dbReference type="Proteomes" id="UP000280307">
    <property type="component" value="Unassembled WGS sequence"/>
</dbReference>
<evidence type="ECO:0000313" key="2">
    <source>
        <dbReference type="Proteomes" id="UP000280307"/>
    </source>
</evidence>
<sequence>MEPPFPGMDPYLERASLWPDVHVGLITAMRDALQPQIAPAYVAQITPYVALEQIDIAVPRRAIVPDIGLYEREFPRGASLAATIEAPSLTGTAQLAIPTRYARIEIRAVNNETLVTAIQLLSPVNKRAGAKGVDAYEKKRRELFTAGVHLLEIDLLRGGKRPQLASSTQLPAAPYFVFLSRAEHWPDINIWACTFERPLPTVPVPLRRPDPDAALPLNQIVHQVYRNARYDLQIDYCAAPPPPDLAAPDADWLAARLRACGRRPDASESV</sequence>
<protein>
    <submittedName>
        <fullName evidence="1">DUF4058 family protein</fullName>
    </submittedName>
</protein>
<dbReference type="InterPro" id="IPR025132">
    <property type="entry name" value="DUF4058"/>
</dbReference>
<organism evidence="1 2">
    <name type="scientific">Candidatus Viridilinea halotolerans</name>
    <dbReference type="NCBI Taxonomy" id="2491704"/>
    <lineage>
        <taxon>Bacteria</taxon>
        <taxon>Bacillati</taxon>
        <taxon>Chloroflexota</taxon>
        <taxon>Chloroflexia</taxon>
        <taxon>Chloroflexales</taxon>
        <taxon>Chloroflexineae</taxon>
        <taxon>Oscillochloridaceae</taxon>
        <taxon>Candidatus Viridilinea</taxon>
    </lineage>
</organism>
<comment type="caution">
    <text evidence="1">The sequence shown here is derived from an EMBL/GenBank/DDBJ whole genome shotgun (WGS) entry which is preliminary data.</text>
</comment>
<evidence type="ECO:0000313" key="1">
    <source>
        <dbReference type="EMBL" id="RRR72651.1"/>
    </source>
</evidence>
<gene>
    <name evidence="1" type="ORF">EI684_09905</name>
</gene>
<name>A0A426U0L8_9CHLR</name>
<proteinExistence type="predicted"/>
<dbReference type="Pfam" id="PF13267">
    <property type="entry name" value="DUF4058"/>
    <property type="match status" value="1"/>
</dbReference>
<dbReference type="EMBL" id="RSAS01000382">
    <property type="protein sequence ID" value="RRR72651.1"/>
    <property type="molecule type" value="Genomic_DNA"/>
</dbReference>
<dbReference type="AlphaFoldDB" id="A0A426U0L8"/>